<dbReference type="EMBL" id="BAAABU010000018">
    <property type="protein sequence ID" value="GAA0250229.1"/>
    <property type="molecule type" value="Genomic_DNA"/>
</dbReference>
<comment type="caution">
    <text evidence="2">The sequence shown here is derived from an EMBL/GenBank/DDBJ whole genome shotgun (WGS) entry which is preliminary data.</text>
</comment>
<dbReference type="PROSITE" id="PS51819">
    <property type="entry name" value="VOC"/>
    <property type="match status" value="1"/>
</dbReference>
<dbReference type="RefSeq" id="WP_343937108.1">
    <property type="nucleotide sequence ID" value="NZ_BAAABU010000018.1"/>
</dbReference>
<evidence type="ECO:0000313" key="3">
    <source>
        <dbReference type="Proteomes" id="UP001500416"/>
    </source>
</evidence>
<dbReference type="Gene3D" id="3.10.180.10">
    <property type="entry name" value="2,3-Dihydroxybiphenyl 1,2-Dioxygenase, domain 1"/>
    <property type="match status" value="1"/>
</dbReference>
<evidence type="ECO:0000259" key="1">
    <source>
        <dbReference type="PROSITE" id="PS51819"/>
    </source>
</evidence>
<keyword evidence="3" id="KW-1185">Reference proteome</keyword>
<sequence>MSRVVHFEIPVDDPDRAGDFYRAVFGWDPQRWGPVEYWPLATGEQPGVGTGAEGALTPRREAPEGVLVYVGVDDIDAAVDRVTAAGGTVVAEKMPIPSVGWSVHLRDTEGNLVGLFQSDEGAPGAVAEPEEER</sequence>
<name>A0ABN0UGY1_9PSEU</name>
<dbReference type="Pfam" id="PF00903">
    <property type="entry name" value="Glyoxalase"/>
    <property type="match status" value="1"/>
</dbReference>
<reference evidence="2 3" key="1">
    <citation type="journal article" date="2019" name="Int. J. Syst. Evol. Microbiol.">
        <title>The Global Catalogue of Microorganisms (GCM) 10K type strain sequencing project: providing services to taxonomists for standard genome sequencing and annotation.</title>
        <authorList>
            <consortium name="The Broad Institute Genomics Platform"/>
            <consortium name="The Broad Institute Genome Sequencing Center for Infectious Disease"/>
            <person name="Wu L."/>
            <person name="Ma J."/>
        </authorList>
    </citation>
    <scope>NUCLEOTIDE SEQUENCE [LARGE SCALE GENOMIC DNA]</scope>
    <source>
        <strain evidence="2 3">JCM 3380</strain>
    </source>
</reference>
<evidence type="ECO:0000313" key="2">
    <source>
        <dbReference type="EMBL" id="GAA0250229.1"/>
    </source>
</evidence>
<dbReference type="InterPro" id="IPR037523">
    <property type="entry name" value="VOC_core"/>
</dbReference>
<dbReference type="CDD" id="cd07247">
    <property type="entry name" value="SgaA_N_like"/>
    <property type="match status" value="1"/>
</dbReference>
<proteinExistence type="predicted"/>
<dbReference type="InterPro" id="IPR004360">
    <property type="entry name" value="Glyas_Fos-R_dOase_dom"/>
</dbReference>
<dbReference type="InterPro" id="IPR029068">
    <property type="entry name" value="Glyas_Bleomycin-R_OHBP_Dase"/>
</dbReference>
<feature type="domain" description="VOC" evidence="1">
    <location>
        <begin position="3"/>
        <end position="118"/>
    </location>
</feature>
<dbReference type="PANTHER" id="PTHR33993:SF2">
    <property type="entry name" value="VOC DOMAIN-CONTAINING PROTEIN"/>
    <property type="match status" value="1"/>
</dbReference>
<dbReference type="Proteomes" id="UP001500416">
    <property type="component" value="Unassembled WGS sequence"/>
</dbReference>
<protein>
    <submittedName>
        <fullName evidence="2">VOC family protein</fullName>
    </submittedName>
</protein>
<accession>A0ABN0UGY1</accession>
<dbReference type="PANTHER" id="PTHR33993">
    <property type="entry name" value="GLYOXALASE-RELATED"/>
    <property type="match status" value="1"/>
</dbReference>
<dbReference type="SUPFAM" id="SSF54593">
    <property type="entry name" value="Glyoxalase/Bleomycin resistance protein/Dihydroxybiphenyl dioxygenase"/>
    <property type="match status" value="1"/>
</dbReference>
<organism evidence="2 3">
    <name type="scientific">Saccharothrix mutabilis subsp. mutabilis</name>
    <dbReference type="NCBI Taxonomy" id="66855"/>
    <lineage>
        <taxon>Bacteria</taxon>
        <taxon>Bacillati</taxon>
        <taxon>Actinomycetota</taxon>
        <taxon>Actinomycetes</taxon>
        <taxon>Pseudonocardiales</taxon>
        <taxon>Pseudonocardiaceae</taxon>
        <taxon>Saccharothrix</taxon>
    </lineage>
</organism>
<gene>
    <name evidence="2" type="ORF">GCM10010492_57980</name>
</gene>
<dbReference type="InterPro" id="IPR052164">
    <property type="entry name" value="Anthracycline_SecMetBiosynth"/>
</dbReference>